<name>A0A0N7C1K3_9CAUD</name>
<accession>A0A0N7C1K3</accession>
<evidence type="ECO:0000313" key="1">
    <source>
        <dbReference type="EMBL" id="AKI86686.1"/>
    </source>
</evidence>
<proteinExistence type="predicted"/>
<organism evidence="1 2">
    <name type="scientific">Escherichia phage PA27</name>
    <dbReference type="NCBI Taxonomy" id="1660367"/>
    <lineage>
        <taxon>Viruses</taxon>
        <taxon>Duplodnaviria</taxon>
        <taxon>Heunggongvirae</taxon>
        <taxon>Uroviricota</taxon>
        <taxon>Caudoviricetes</taxon>
        <taxon>Sepvirinae</taxon>
        <taxon>Traversvirus</taxon>
        <taxon>Traversvirus II</taxon>
    </lineage>
</organism>
<evidence type="ECO:0000313" key="2">
    <source>
        <dbReference type="Proteomes" id="UP000222799"/>
    </source>
</evidence>
<reference evidence="1 2" key="1">
    <citation type="journal article" date="2015" name="BMC Genomics">
        <title>Escherichia coli O157:H7 strains harbor at least three distinct sequence types of Shiga toxin 2a-converting phages.</title>
        <authorList>
            <person name="Yin S."/>
            <person name="Rusconi B."/>
            <person name="Sanjar F."/>
            <person name="Goswami K."/>
            <person name="Xiaoli L."/>
            <person name="Eppinger M."/>
            <person name="Dudley E.G."/>
        </authorList>
    </citation>
    <scope>NUCLEOTIDE SEQUENCE [LARGE SCALE GENOMIC DNA]</scope>
</reference>
<dbReference type="Proteomes" id="UP000222799">
    <property type="component" value="Segment"/>
</dbReference>
<sequence length="55" mass="6349">MCGDNQKRCTPGFLIFHEMGAISREAACPVRWWKKPDKTTALCKYRSNMVLLCEI</sequence>
<dbReference type="EMBL" id="KP682380">
    <property type="protein sequence ID" value="AKI86686.1"/>
    <property type="molecule type" value="Genomic_DNA"/>
</dbReference>
<protein>
    <submittedName>
        <fullName evidence="1">Uncharacterized protein</fullName>
    </submittedName>
</protein>